<keyword evidence="2" id="KW-1185">Reference proteome</keyword>
<evidence type="ECO:0000313" key="1">
    <source>
        <dbReference type="EMBL" id="PPJ19885.1"/>
    </source>
</evidence>
<name>A0A2S5ZVE7_9NOCA</name>
<dbReference type="Proteomes" id="UP000238356">
    <property type="component" value="Unassembled WGS sequence"/>
</dbReference>
<sequence>MFDDDLVRDSVERADAFQRALVATLCLNRAAVLAATDRADREVAGLCRLTDDSLEYCRARAVGAPPRIGPELLATRFRDILGPDDLPFEEPDGVAAWYIDVVSIADYVVRTWNEPDAGDSRCFDVLVACYSLAGMLQDDPRTPSSWELAELETARQISDLRAVDGLAEPIGPDRLGALLAASQPLREAYARRFQDVLGEREVEP</sequence>
<reference evidence="1 2" key="1">
    <citation type="submission" date="2018-02" db="EMBL/GenBank/DDBJ databases">
        <title>8 Nocardia nova and 1 Nocardia cyriacigeorgica strain used for evolution to TMP-SMX.</title>
        <authorList>
            <person name="Mehta H."/>
            <person name="Weng J."/>
            <person name="Shamoo Y."/>
        </authorList>
    </citation>
    <scope>NUCLEOTIDE SEQUENCE [LARGE SCALE GENOMIC DNA]</scope>
    <source>
        <strain evidence="1 2">BAA2227</strain>
    </source>
</reference>
<gene>
    <name evidence="1" type="ORF">C5F51_34455</name>
</gene>
<evidence type="ECO:0008006" key="3">
    <source>
        <dbReference type="Google" id="ProtNLM"/>
    </source>
</evidence>
<dbReference type="RefSeq" id="WP_104364778.1">
    <property type="nucleotide sequence ID" value="NZ_PSZD01000039.1"/>
</dbReference>
<comment type="caution">
    <text evidence="1">The sequence shown here is derived from an EMBL/GenBank/DDBJ whole genome shotgun (WGS) entry which is preliminary data.</text>
</comment>
<evidence type="ECO:0000313" key="2">
    <source>
        <dbReference type="Proteomes" id="UP000238356"/>
    </source>
</evidence>
<dbReference type="AlphaFoldDB" id="A0A2S5ZVE7"/>
<protein>
    <recommendedName>
        <fullName evidence="3">DUF416 domain-containing protein</fullName>
    </recommendedName>
</protein>
<organism evidence="1 2">
    <name type="scientific">Nocardia nova</name>
    <dbReference type="NCBI Taxonomy" id="37330"/>
    <lineage>
        <taxon>Bacteria</taxon>
        <taxon>Bacillati</taxon>
        <taxon>Actinomycetota</taxon>
        <taxon>Actinomycetes</taxon>
        <taxon>Mycobacteriales</taxon>
        <taxon>Nocardiaceae</taxon>
        <taxon>Nocardia</taxon>
    </lineage>
</organism>
<accession>A0A2S5ZVE7</accession>
<proteinExistence type="predicted"/>
<dbReference type="EMBL" id="PSZD01000039">
    <property type="protein sequence ID" value="PPJ19885.1"/>
    <property type="molecule type" value="Genomic_DNA"/>
</dbReference>